<evidence type="ECO:0000256" key="4">
    <source>
        <dbReference type="SAM" id="SignalP"/>
    </source>
</evidence>
<dbReference type="GO" id="GO:0030288">
    <property type="term" value="C:outer membrane-bounded periplasmic space"/>
    <property type="evidence" value="ECO:0007669"/>
    <property type="project" value="TreeGrafter"/>
</dbReference>
<dbReference type="EMBL" id="WMIA01000009">
    <property type="protein sequence ID" value="MTF39054.1"/>
    <property type="molecule type" value="Genomic_DNA"/>
</dbReference>
<organism evidence="6 7">
    <name type="scientific">Cyanobacterium aponinum 0216</name>
    <dbReference type="NCBI Taxonomy" id="2676140"/>
    <lineage>
        <taxon>Bacteria</taxon>
        <taxon>Bacillati</taxon>
        <taxon>Cyanobacteriota</taxon>
        <taxon>Cyanophyceae</taxon>
        <taxon>Oscillatoriophycideae</taxon>
        <taxon>Chroococcales</taxon>
        <taxon>Geminocystaceae</taxon>
        <taxon>Cyanobacterium</taxon>
    </lineage>
</organism>
<dbReference type="GO" id="GO:0006865">
    <property type="term" value="P:amino acid transport"/>
    <property type="evidence" value="ECO:0007669"/>
    <property type="project" value="TreeGrafter"/>
</dbReference>
<dbReference type="Pfam" id="PF00497">
    <property type="entry name" value="SBP_bac_3"/>
    <property type="match status" value="1"/>
</dbReference>
<feature type="domain" description="Solute-binding protein family 3/N-terminal" evidence="5">
    <location>
        <begin position="36"/>
        <end position="268"/>
    </location>
</feature>
<feature type="signal peptide" evidence="4">
    <location>
        <begin position="1"/>
        <end position="24"/>
    </location>
</feature>
<protein>
    <submittedName>
        <fullName evidence="6">Transporter substrate-binding domain-containing protein</fullName>
    </submittedName>
</protein>
<dbReference type="GO" id="GO:0005576">
    <property type="term" value="C:extracellular region"/>
    <property type="evidence" value="ECO:0007669"/>
    <property type="project" value="TreeGrafter"/>
</dbReference>
<evidence type="ECO:0000256" key="2">
    <source>
        <dbReference type="ARBA" id="ARBA00022448"/>
    </source>
</evidence>
<dbReference type="SUPFAM" id="SSF53850">
    <property type="entry name" value="Periplasmic binding protein-like II"/>
    <property type="match status" value="1"/>
</dbReference>
<accession>A0A844GR95</accession>
<dbReference type="AlphaFoldDB" id="A0A844GR95"/>
<reference evidence="6 7" key="1">
    <citation type="submission" date="2019-11" db="EMBL/GenBank/DDBJ databases">
        <title>Isolation of a new High Light Tolerant Cyanobacteria.</title>
        <authorList>
            <person name="Dobson Z."/>
            <person name="Vaughn N."/>
            <person name="Vaughn M."/>
            <person name="Fromme P."/>
            <person name="Mazor Y."/>
        </authorList>
    </citation>
    <scope>NUCLEOTIDE SEQUENCE [LARGE SCALE GENOMIC DNA]</scope>
    <source>
        <strain evidence="6 7">0216</strain>
    </source>
</reference>
<proteinExistence type="inferred from homology"/>
<dbReference type="InterPro" id="IPR001638">
    <property type="entry name" value="Solute-binding_3/MltF_N"/>
</dbReference>
<dbReference type="InterPro" id="IPR026358">
    <property type="entry name" value="Orph_peri_GRRM"/>
</dbReference>
<comment type="caution">
    <text evidence="6">The sequence shown here is derived from an EMBL/GenBank/DDBJ whole genome shotgun (WGS) entry which is preliminary data.</text>
</comment>
<dbReference type="PANTHER" id="PTHR30085:SF6">
    <property type="entry name" value="ABC TRANSPORTER GLUTAMINE-BINDING PROTEIN GLNH"/>
    <property type="match status" value="1"/>
</dbReference>
<dbReference type="SMART" id="SM00062">
    <property type="entry name" value="PBPb"/>
    <property type="match status" value="1"/>
</dbReference>
<gene>
    <name evidence="6" type="ORF">GGC33_08940</name>
</gene>
<dbReference type="RefSeq" id="WP_155083811.1">
    <property type="nucleotide sequence ID" value="NZ_WMIA01000009.1"/>
</dbReference>
<evidence type="ECO:0000259" key="5">
    <source>
        <dbReference type="SMART" id="SM00062"/>
    </source>
</evidence>
<dbReference type="NCBIfam" id="TIGR04262">
    <property type="entry name" value="orph_peri_GRRM"/>
    <property type="match status" value="1"/>
</dbReference>
<keyword evidence="2" id="KW-0813">Transport</keyword>
<feature type="chain" id="PRO_5032787715" evidence="4">
    <location>
        <begin position="25"/>
        <end position="297"/>
    </location>
</feature>
<keyword evidence="3 4" id="KW-0732">Signal</keyword>
<dbReference type="InterPro" id="IPR051455">
    <property type="entry name" value="Bact_solute-bind_prot3"/>
</dbReference>
<evidence type="ECO:0000313" key="7">
    <source>
        <dbReference type="Proteomes" id="UP000437131"/>
    </source>
</evidence>
<name>A0A844GR95_9CHRO</name>
<evidence type="ECO:0000256" key="1">
    <source>
        <dbReference type="ARBA" id="ARBA00010333"/>
    </source>
</evidence>
<comment type="similarity">
    <text evidence="1">Belongs to the bacterial solute-binding protein 3 family.</text>
</comment>
<evidence type="ECO:0000313" key="6">
    <source>
        <dbReference type="EMBL" id="MTF39054.1"/>
    </source>
</evidence>
<evidence type="ECO:0000256" key="3">
    <source>
        <dbReference type="ARBA" id="ARBA00022729"/>
    </source>
</evidence>
<dbReference type="Gene3D" id="3.40.190.10">
    <property type="entry name" value="Periplasmic binding protein-like II"/>
    <property type="match status" value="2"/>
</dbReference>
<sequence length="297" mass="33080">MFRKILTTFLMALVLSVGIKPAFAETVVERISRTGNLVVGTPFGLVPYAYNNPNEELDGYSIDVVKQIQKQLELRLDESIQLSFVEVNNISDAVSKILTGEIDIACNTVFTWQRDQFVDYTLGYTRSDIRLLIPKGKQLDNFSGKKIGIPPLTFVYSAISLNHPDATLVEVETTEKGLQALKEGKIDALAGDAIILDGESQQAQMTADFELFPKGDQGYGNYGVSCIVPENNSTFLNVANYAIARMMEGYLVGNEEMTTMVNQWLGEDGVVTIVTKEQVENFFRNTINNYEQIPFDN</sequence>
<dbReference type="Proteomes" id="UP000437131">
    <property type="component" value="Unassembled WGS sequence"/>
</dbReference>
<dbReference type="PANTHER" id="PTHR30085">
    <property type="entry name" value="AMINO ACID ABC TRANSPORTER PERMEASE"/>
    <property type="match status" value="1"/>
</dbReference>